<keyword evidence="3 4" id="KW-0472">Membrane</keyword>
<dbReference type="Proteomes" id="UP000178529">
    <property type="component" value="Unassembled WGS sequence"/>
</dbReference>
<keyword evidence="2 4" id="KW-1133">Transmembrane helix</keyword>
<dbReference type="InterPro" id="IPR052528">
    <property type="entry name" value="Sugar_transport-like"/>
</dbReference>
<dbReference type="InterPro" id="IPR020846">
    <property type="entry name" value="MFS_dom"/>
</dbReference>
<proteinExistence type="predicted"/>
<evidence type="ECO:0000313" key="6">
    <source>
        <dbReference type="EMBL" id="OHA68888.1"/>
    </source>
</evidence>
<evidence type="ECO:0000256" key="2">
    <source>
        <dbReference type="ARBA" id="ARBA00022989"/>
    </source>
</evidence>
<keyword evidence="1 4" id="KW-0812">Transmembrane</keyword>
<comment type="caution">
    <text evidence="6">The sequence shown here is derived from an EMBL/GenBank/DDBJ whole genome shotgun (WGS) entry which is preliminary data.</text>
</comment>
<feature type="transmembrane region" description="Helical" evidence="4">
    <location>
        <begin position="37"/>
        <end position="53"/>
    </location>
</feature>
<evidence type="ECO:0000256" key="4">
    <source>
        <dbReference type="SAM" id="Phobius"/>
    </source>
</evidence>
<dbReference type="PROSITE" id="PS50850">
    <property type="entry name" value="MFS"/>
    <property type="match status" value="1"/>
</dbReference>
<dbReference type="Pfam" id="PF07690">
    <property type="entry name" value="MFS_1"/>
    <property type="match status" value="1"/>
</dbReference>
<feature type="transmembrane region" description="Helical" evidence="4">
    <location>
        <begin position="101"/>
        <end position="124"/>
    </location>
</feature>
<protein>
    <recommendedName>
        <fullName evidence="5">Major facilitator superfamily (MFS) profile domain-containing protein</fullName>
    </recommendedName>
</protein>
<dbReference type="SUPFAM" id="SSF103473">
    <property type="entry name" value="MFS general substrate transporter"/>
    <property type="match status" value="1"/>
</dbReference>
<dbReference type="AlphaFoldDB" id="A0A1G2R8K6"/>
<feature type="domain" description="Major facilitator superfamily (MFS) profile" evidence="5">
    <location>
        <begin position="5"/>
        <end position="206"/>
    </location>
</feature>
<dbReference type="Gene3D" id="1.20.1250.20">
    <property type="entry name" value="MFS general substrate transporter like domains"/>
    <property type="match status" value="1"/>
</dbReference>
<evidence type="ECO:0000256" key="1">
    <source>
        <dbReference type="ARBA" id="ARBA00022692"/>
    </source>
</evidence>
<feature type="transmembrane region" description="Helical" evidence="4">
    <location>
        <begin position="165"/>
        <end position="184"/>
    </location>
</feature>
<dbReference type="EMBL" id="MHTY01000012">
    <property type="protein sequence ID" value="OHA68888.1"/>
    <property type="molecule type" value="Genomic_DNA"/>
</dbReference>
<dbReference type="InterPro" id="IPR036259">
    <property type="entry name" value="MFS_trans_sf"/>
</dbReference>
<dbReference type="InterPro" id="IPR011701">
    <property type="entry name" value="MFS"/>
</dbReference>
<feature type="transmembrane region" description="Helical" evidence="4">
    <location>
        <begin position="74"/>
        <end position="95"/>
    </location>
</feature>
<evidence type="ECO:0000313" key="7">
    <source>
        <dbReference type="Proteomes" id="UP000178529"/>
    </source>
</evidence>
<name>A0A1G2R8K6_9BACT</name>
<dbReference type="GO" id="GO:0022857">
    <property type="term" value="F:transmembrane transporter activity"/>
    <property type="evidence" value="ECO:0007669"/>
    <property type="project" value="InterPro"/>
</dbReference>
<gene>
    <name evidence="6" type="ORF">A3J68_00815</name>
</gene>
<organism evidence="6 7">
    <name type="scientific">Candidatus Wildermuthbacteria bacterium RIFCSPHIGHO2_02_FULL_48_16</name>
    <dbReference type="NCBI Taxonomy" id="1802453"/>
    <lineage>
        <taxon>Bacteria</taxon>
        <taxon>Candidatus Wildermuthiibacteriota</taxon>
    </lineage>
</organism>
<sequence>MVNKVLGILIASDFLLQAAWGFIGPIFALFLTEQIQGGSIQMVGFAVAVYWVTKSGIQPFLAHFLDVTDGEKDDFWFLVAGMFMANLVPFGFLFATNMFHIFILQVLHGIAMAMVVPSWAAIFTRHIQKGWEAFSWSIESTALGFAAGLAAAFGGILAGTLGFKAVFIIVGVFGMLSSFLLLLVRNQVFSPKRVDQPLPPKEKLTH</sequence>
<dbReference type="PANTHER" id="PTHR23526">
    <property type="entry name" value="INTEGRAL MEMBRANE TRANSPORT PROTEIN-RELATED"/>
    <property type="match status" value="1"/>
</dbReference>
<evidence type="ECO:0000256" key="3">
    <source>
        <dbReference type="ARBA" id="ARBA00023136"/>
    </source>
</evidence>
<evidence type="ECO:0000259" key="5">
    <source>
        <dbReference type="PROSITE" id="PS50850"/>
    </source>
</evidence>
<reference evidence="6 7" key="1">
    <citation type="journal article" date="2016" name="Nat. Commun.">
        <title>Thousands of microbial genomes shed light on interconnected biogeochemical processes in an aquifer system.</title>
        <authorList>
            <person name="Anantharaman K."/>
            <person name="Brown C.T."/>
            <person name="Hug L.A."/>
            <person name="Sharon I."/>
            <person name="Castelle C.J."/>
            <person name="Probst A.J."/>
            <person name="Thomas B.C."/>
            <person name="Singh A."/>
            <person name="Wilkins M.J."/>
            <person name="Karaoz U."/>
            <person name="Brodie E.L."/>
            <person name="Williams K.H."/>
            <person name="Hubbard S.S."/>
            <person name="Banfield J.F."/>
        </authorList>
    </citation>
    <scope>NUCLEOTIDE SEQUENCE [LARGE SCALE GENOMIC DNA]</scope>
</reference>
<feature type="transmembrane region" description="Helical" evidence="4">
    <location>
        <begin position="136"/>
        <end position="159"/>
    </location>
</feature>
<accession>A0A1G2R8K6</accession>
<dbReference type="PANTHER" id="PTHR23526:SF2">
    <property type="entry name" value="MAJOR FACILITATOR SUPERFAMILY (MFS) PROFILE DOMAIN-CONTAINING PROTEIN"/>
    <property type="match status" value="1"/>
</dbReference>